<keyword evidence="2" id="KW-0732">Signal</keyword>
<feature type="compositionally biased region" description="Low complexity" evidence="1">
    <location>
        <begin position="413"/>
        <end position="429"/>
    </location>
</feature>
<name>A0A1A9W9Z3_9MUSC</name>
<evidence type="ECO:0000256" key="1">
    <source>
        <dbReference type="SAM" id="MobiDB-lite"/>
    </source>
</evidence>
<feature type="domain" description="DUF4773" evidence="3">
    <location>
        <begin position="72"/>
        <end position="189"/>
    </location>
</feature>
<evidence type="ECO:0000256" key="2">
    <source>
        <dbReference type="SAM" id="SignalP"/>
    </source>
</evidence>
<feature type="region of interest" description="Disordered" evidence="1">
    <location>
        <begin position="336"/>
        <end position="431"/>
    </location>
</feature>
<evidence type="ECO:0000313" key="5">
    <source>
        <dbReference type="Proteomes" id="UP000091820"/>
    </source>
</evidence>
<feature type="compositionally biased region" description="Low complexity" evidence="1">
    <location>
        <begin position="343"/>
        <end position="357"/>
    </location>
</feature>
<dbReference type="PANTHER" id="PTHR36299">
    <property type="entry name" value="AGAP008005-PA"/>
    <property type="match status" value="1"/>
</dbReference>
<dbReference type="STRING" id="37001.A0A1A9W9Z3"/>
<dbReference type="Proteomes" id="UP000091820">
    <property type="component" value="Unassembled WGS sequence"/>
</dbReference>
<accession>A0A1A9W9Z3</accession>
<sequence>MFSRCNFGLFLLLLLKLFTSTTSRWYNNGLIFYDLDTRRIFLPPTVSVSRGRSLATVPYSVKGSIWSTFGKPCQCSQTLCGCCAGVTIKRYNFDQKICANVTYAMTKDEIQLEMLLNENPSAKYGIAVRNPSPFCIPLMLNVPLAMCIQMSNIGVTGNNLNMCMDWMVGMGSTQLIEMHFQCMQVGQQGLQWVGTSGKPVIPPGQNKKHTKISKESSEYYDESEENEIEENISLNNEIIDATDEEETHKENISNEIKNEKTTNNWQTDDMRVEKFEMLTATDVQNESEMINLNASRLDGAELQLSNEKMITIIKPKITTTTIIKTATATQPTLLLEMNDNDSDNSSTNNSDYDNGDSTLNKANNEVDRADDEGKEDESGDDDENDDDDGDGDGDDDDDDDVDDSIDHDDNDSNESTSTDESNSEINSSDIYEDYEESITKLKKPTTVKYNNKNKLTK</sequence>
<keyword evidence="5" id="KW-1185">Reference proteome</keyword>
<dbReference type="Pfam" id="PF15998">
    <property type="entry name" value="DUF4773"/>
    <property type="match status" value="1"/>
</dbReference>
<feature type="chain" id="PRO_5008400142" evidence="2">
    <location>
        <begin position="24"/>
        <end position="457"/>
    </location>
</feature>
<organism evidence="4 5">
    <name type="scientific">Glossina brevipalpis</name>
    <dbReference type="NCBI Taxonomy" id="37001"/>
    <lineage>
        <taxon>Eukaryota</taxon>
        <taxon>Metazoa</taxon>
        <taxon>Ecdysozoa</taxon>
        <taxon>Arthropoda</taxon>
        <taxon>Hexapoda</taxon>
        <taxon>Insecta</taxon>
        <taxon>Pterygota</taxon>
        <taxon>Neoptera</taxon>
        <taxon>Endopterygota</taxon>
        <taxon>Diptera</taxon>
        <taxon>Brachycera</taxon>
        <taxon>Muscomorpha</taxon>
        <taxon>Hippoboscoidea</taxon>
        <taxon>Glossinidae</taxon>
        <taxon>Glossina</taxon>
    </lineage>
</organism>
<dbReference type="PANTHER" id="PTHR36299:SF4">
    <property type="entry name" value="GH07892P-RELATED"/>
    <property type="match status" value="1"/>
</dbReference>
<feature type="compositionally biased region" description="Acidic residues" evidence="1">
    <location>
        <begin position="368"/>
        <end position="412"/>
    </location>
</feature>
<feature type="region of interest" description="Disordered" evidence="1">
    <location>
        <begin position="198"/>
        <end position="220"/>
    </location>
</feature>
<proteinExistence type="predicted"/>
<evidence type="ECO:0000313" key="4">
    <source>
        <dbReference type="EnsemblMetazoa" id="GBRI011760-PA"/>
    </source>
</evidence>
<protein>
    <submittedName>
        <fullName evidence="4">DUF4773 domain-containing protein</fullName>
    </submittedName>
</protein>
<feature type="signal peptide" evidence="2">
    <location>
        <begin position="1"/>
        <end position="23"/>
    </location>
</feature>
<dbReference type="InterPro" id="IPR031941">
    <property type="entry name" value="DUF4773"/>
</dbReference>
<dbReference type="VEuPathDB" id="VectorBase:GBRI011760"/>
<dbReference type="EnsemblMetazoa" id="GBRI011760-RA">
    <property type="protein sequence ID" value="GBRI011760-PA"/>
    <property type="gene ID" value="GBRI011760"/>
</dbReference>
<reference evidence="4" key="2">
    <citation type="submission" date="2020-05" db="UniProtKB">
        <authorList>
            <consortium name="EnsemblMetazoa"/>
        </authorList>
    </citation>
    <scope>IDENTIFICATION</scope>
    <source>
        <strain evidence="4">IAEA</strain>
    </source>
</reference>
<dbReference type="AlphaFoldDB" id="A0A1A9W9Z3"/>
<reference evidence="5" key="1">
    <citation type="submission" date="2014-03" db="EMBL/GenBank/DDBJ databases">
        <authorList>
            <person name="Aksoy S."/>
            <person name="Warren W."/>
            <person name="Wilson R.K."/>
        </authorList>
    </citation>
    <scope>NUCLEOTIDE SEQUENCE [LARGE SCALE GENOMIC DNA]</scope>
    <source>
        <strain evidence="5">IAEA</strain>
    </source>
</reference>
<evidence type="ECO:0000259" key="3">
    <source>
        <dbReference type="Pfam" id="PF15998"/>
    </source>
</evidence>